<evidence type="ECO:0000313" key="1">
    <source>
        <dbReference type="EMBL" id="ROU06031.1"/>
    </source>
</evidence>
<sequence>MHLRYSRITGALALGLALGACQSGDKAATAESSAAQTPAAAAASADQAKGAAPADPKRTAEAAFAALRKRVPDFERLGYEHLVGDLDGDGIDDVVVAYGEGTADAQMATLKKWTAVMSRAGGPQLLAQADTPDDCVYLDRIEQGKLYLQVPDICTAARPKTREYLTYAWNGKTLAKVAGETADARLRQRLGALADAFARKDKQAILRAFKFPIPLGQVPVQGTPLGDEAERNQDRIDLAMAERHFDSLFPAQRLADYALLLGQVRALEPKPDQEGGETAYGQRPQGAETEWFELRIDWDPDEDRDEGNEELIQARIEVSGGIGKDVKAEANTLGEVLDREKASRRVYEEMRLFLIDGELRIQLPNGAG</sequence>
<gene>
    <name evidence="1" type="ORF">D9T17_15775</name>
</gene>
<proteinExistence type="predicted"/>
<dbReference type="InterPro" id="IPR028994">
    <property type="entry name" value="Integrin_alpha_N"/>
</dbReference>
<name>A0A3N2RF15_LYSEN</name>
<dbReference type="PROSITE" id="PS51257">
    <property type="entry name" value="PROKAR_LIPOPROTEIN"/>
    <property type="match status" value="1"/>
</dbReference>
<reference evidence="1 2" key="1">
    <citation type="submission" date="2018-10" db="EMBL/GenBank/DDBJ databases">
        <title>The genome of Lysobacter enzymogenes OH11.</title>
        <authorList>
            <person name="Liu F."/>
            <person name="Zhao Y."/>
            <person name="Qian G."/>
            <person name="Chen Y."/>
            <person name="Xu H."/>
        </authorList>
    </citation>
    <scope>NUCLEOTIDE SEQUENCE [LARGE SCALE GENOMIC DNA]</scope>
    <source>
        <strain evidence="1 2">OH11</strain>
    </source>
</reference>
<comment type="caution">
    <text evidence="1">The sequence shown here is derived from an EMBL/GenBank/DDBJ whole genome shotgun (WGS) entry which is preliminary data.</text>
</comment>
<dbReference type="RefSeq" id="WP_123648325.1">
    <property type="nucleotide sequence ID" value="NZ_RCTY01000038.1"/>
</dbReference>
<evidence type="ECO:0000313" key="2">
    <source>
        <dbReference type="Proteomes" id="UP000275910"/>
    </source>
</evidence>
<protein>
    <recommendedName>
        <fullName evidence="3">Lipoprotein</fullName>
    </recommendedName>
</protein>
<organism evidence="1 2">
    <name type="scientific">Lysobacter enzymogenes</name>
    <dbReference type="NCBI Taxonomy" id="69"/>
    <lineage>
        <taxon>Bacteria</taxon>
        <taxon>Pseudomonadati</taxon>
        <taxon>Pseudomonadota</taxon>
        <taxon>Gammaproteobacteria</taxon>
        <taxon>Lysobacterales</taxon>
        <taxon>Lysobacteraceae</taxon>
        <taxon>Lysobacter</taxon>
    </lineage>
</organism>
<dbReference type="AlphaFoldDB" id="A0A3N2RF15"/>
<dbReference type="SUPFAM" id="SSF69318">
    <property type="entry name" value="Integrin alpha N-terminal domain"/>
    <property type="match status" value="1"/>
</dbReference>
<evidence type="ECO:0008006" key="3">
    <source>
        <dbReference type="Google" id="ProtNLM"/>
    </source>
</evidence>
<dbReference type="EMBL" id="RCTY01000038">
    <property type="protein sequence ID" value="ROU06031.1"/>
    <property type="molecule type" value="Genomic_DNA"/>
</dbReference>
<dbReference type="Proteomes" id="UP000275910">
    <property type="component" value="Unassembled WGS sequence"/>
</dbReference>
<accession>A0A3N2RF15</accession>